<dbReference type="Proteomes" id="UP000309174">
    <property type="component" value="Unassembled WGS sequence"/>
</dbReference>
<comment type="caution">
    <text evidence="2">The sequence shown here is derived from an EMBL/GenBank/DDBJ whole genome shotgun (WGS) entry which is preliminary data.</text>
</comment>
<gene>
    <name evidence="2" type="ORF">ETD83_35750</name>
</gene>
<organism evidence="2 3">
    <name type="scientific">Actinomadura soli</name>
    <dbReference type="NCBI Taxonomy" id="2508997"/>
    <lineage>
        <taxon>Bacteria</taxon>
        <taxon>Bacillati</taxon>
        <taxon>Actinomycetota</taxon>
        <taxon>Actinomycetes</taxon>
        <taxon>Streptosporangiales</taxon>
        <taxon>Thermomonosporaceae</taxon>
        <taxon>Actinomadura</taxon>
    </lineage>
</organism>
<evidence type="ECO:0000256" key="1">
    <source>
        <dbReference type="SAM" id="SignalP"/>
    </source>
</evidence>
<reference evidence="2 3" key="1">
    <citation type="submission" date="2019-05" db="EMBL/GenBank/DDBJ databases">
        <title>Draft genome sequence of Actinomadura sp. 14C53.</title>
        <authorList>
            <person name="Saricaoglu S."/>
            <person name="Isik K."/>
        </authorList>
    </citation>
    <scope>NUCLEOTIDE SEQUENCE [LARGE SCALE GENOMIC DNA]</scope>
    <source>
        <strain evidence="2 3">14C53</strain>
    </source>
</reference>
<accession>A0A5C4J271</accession>
<evidence type="ECO:0000313" key="2">
    <source>
        <dbReference type="EMBL" id="TMQ90368.1"/>
    </source>
</evidence>
<feature type="chain" id="PRO_5023065799" evidence="1">
    <location>
        <begin position="32"/>
        <end position="470"/>
    </location>
</feature>
<proteinExistence type="predicted"/>
<name>A0A5C4J271_9ACTN</name>
<evidence type="ECO:0000313" key="3">
    <source>
        <dbReference type="Proteomes" id="UP000309174"/>
    </source>
</evidence>
<sequence length="470" mass="50063">MRNRARHAVLALTGAALVGAPLLLAVSPASAAGAPGVINVHRDGPAKSLPFTAGRDGEAVISFAASAPGVSWARKGAESAVVAISVDGRHVTDLVVPSSEPVARSLGLGHVGPGEHEVTLRFAKGSAPAARRVTLQRPRVQVPSGGADAVALRHAPIVVGRTGWPLGDPYQNATTDTPLVAWHETRPAAAPGHRIIEYSVVWSNEDGGTDSPALMARWGRTTDIEWVYRVEVDESGARVDDTAVYQAPMHMTLKFRGRYEGDHPVLQTCTSNNNMCDVISPKPPLRFLLDASRTRPDGRAREVVMDREPWTYRIAAQEMIREGKIETPSDPATLEVGDQRTYLFVEFAKKTGSPTGSGSVPGVALGVRLKDDPSALYRSDHDQPTWSIDRDGAVATTVELPEGTAVSDIAAIEALRRPTGAGDNGAPATVTSINRGFFLDDSYLPQPSSIGWKGSVTVTQEKPSAVVWRP</sequence>
<keyword evidence="3" id="KW-1185">Reference proteome</keyword>
<dbReference type="EMBL" id="VCKW01000298">
    <property type="protein sequence ID" value="TMQ90368.1"/>
    <property type="molecule type" value="Genomic_DNA"/>
</dbReference>
<dbReference type="AlphaFoldDB" id="A0A5C4J271"/>
<feature type="signal peptide" evidence="1">
    <location>
        <begin position="1"/>
        <end position="31"/>
    </location>
</feature>
<dbReference type="OrthoDB" id="9807465at2"/>
<keyword evidence="1" id="KW-0732">Signal</keyword>
<protein>
    <submittedName>
        <fullName evidence="2">Uncharacterized protein</fullName>
    </submittedName>
</protein>
<dbReference type="RefSeq" id="WP_138649632.1">
    <property type="nucleotide sequence ID" value="NZ_VCKW01000298.1"/>
</dbReference>